<dbReference type="Pfam" id="PF00034">
    <property type="entry name" value="Cytochrom_C"/>
    <property type="match status" value="1"/>
</dbReference>
<feature type="signal peptide" evidence="7">
    <location>
        <begin position="1"/>
        <end position="36"/>
    </location>
</feature>
<evidence type="ECO:0000256" key="7">
    <source>
        <dbReference type="SAM" id="SignalP"/>
    </source>
</evidence>
<dbReference type="InterPro" id="IPR036909">
    <property type="entry name" value="Cyt_c-like_dom_sf"/>
</dbReference>
<comment type="caution">
    <text evidence="9">The sequence shown here is derived from an EMBL/GenBank/DDBJ whole genome shotgun (WGS) entry which is preliminary data.</text>
</comment>
<gene>
    <name evidence="9" type="ORF">EDC30_106164</name>
</gene>
<dbReference type="SUPFAM" id="SSF46626">
    <property type="entry name" value="Cytochrome c"/>
    <property type="match status" value="1"/>
</dbReference>
<evidence type="ECO:0000259" key="8">
    <source>
        <dbReference type="PROSITE" id="PS51007"/>
    </source>
</evidence>
<evidence type="ECO:0000256" key="1">
    <source>
        <dbReference type="ARBA" id="ARBA00022448"/>
    </source>
</evidence>
<dbReference type="EMBL" id="SLZQ01000006">
    <property type="protein sequence ID" value="TCS36622.1"/>
    <property type="molecule type" value="Genomic_DNA"/>
</dbReference>
<evidence type="ECO:0000256" key="2">
    <source>
        <dbReference type="ARBA" id="ARBA00022617"/>
    </source>
</evidence>
<keyword evidence="5 6" id="KW-0408">Iron</keyword>
<evidence type="ECO:0000256" key="3">
    <source>
        <dbReference type="ARBA" id="ARBA00022723"/>
    </source>
</evidence>
<dbReference type="Gene3D" id="1.10.760.10">
    <property type="entry name" value="Cytochrome c-like domain"/>
    <property type="match status" value="1"/>
</dbReference>
<keyword evidence="3 6" id="KW-0479">Metal-binding</keyword>
<keyword evidence="10" id="KW-1185">Reference proteome</keyword>
<protein>
    <submittedName>
        <fullName evidence="9">Cytochrome c553</fullName>
    </submittedName>
</protein>
<keyword evidence="7" id="KW-0732">Signal</keyword>
<evidence type="ECO:0000313" key="10">
    <source>
        <dbReference type="Proteomes" id="UP000295382"/>
    </source>
</evidence>
<evidence type="ECO:0000256" key="6">
    <source>
        <dbReference type="PROSITE-ProRule" id="PRU00433"/>
    </source>
</evidence>
<dbReference type="GO" id="GO:0009055">
    <property type="term" value="F:electron transfer activity"/>
    <property type="evidence" value="ECO:0007669"/>
    <property type="project" value="InterPro"/>
</dbReference>
<dbReference type="AlphaFoldDB" id="A0A4R3HU51"/>
<accession>A0A4R3HU51</accession>
<dbReference type="InterPro" id="IPR050597">
    <property type="entry name" value="Cytochrome_c_Oxidase_Subunit"/>
</dbReference>
<evidence type="ECO:0000256" key="4">
    <source>
        <dbReference type="ARBA" id="ARBA00022982"/>
    </source>
</evidence>
<organism evidence="9 10">
    <name type="scientific">Paucimonas lemoignei</name>
    <name type="common">Pseudomonas lemoignei</name>
    <dbReference type="NCBI Taxonomy" id="29443"/>
    <lineage>
        <taxon>Bacteria</taxon>
        <taxon>Pseudomonadati</taxon>
        <taxon>Pseudomonadota</taxon>
        <taxon>Betaproteobacteria</taxon>
        <taxon>Burkholderiales</taxon>
        <taxon>Burkholderiaceae</taxon>
        <taxon>Paucimonas</taxon>
    </lineage>
</organism>
<keyword evidence="2 6" id="KW-0349">Heme</keyword>
<dbReference type="GO" id="GO:0046872">
    <property type="term" value="F:metal ion binding"/>
    <property type="evidence" value="ECO:0007669"/>
    <property type="project" value="UniProtKB-KW"/>
</dbReference>
<feature type="chain" id="PRO_5020697187" evidence="7">
    <location>
        <begin position="37"/>
        <end position="131"/>
    </location>
</feature>
<sequence length="131" mass="13935">MSRHIILSKNKGSPMKNLFKTAILALASALAVSAHAAGDIEAGKAAAQKYNCFTCHGQDYNSPIDPSYPKLAGQHQDYLKHALIAYQRGGNAPNGRGNAIMGGQAKQLSKQDVENIAAYLASLQGTLVLRK</sequence>
<dbReference type="PANTHER" id="PTHR33751">
    <property type="entry name" value="CBB3-TYPE CYTOCHROME C OXIDASE SUBUNIT FIXP"/>
    <property type="match status" value="1"/>
</dbReference>
<feature type="domain" description="Cytochrome c" evidence="8">
    <location>
        <begin position="38"/>
        <end position="124"/>
    </location>
</feature>
<dbReference type="InterPro" id="IPR009056">
    <property type="entry name" value="Cyt_c-like_dom"/>
</dbReference>
<proteinExistence type="predicted"/>
<dbReference type="Proteomes" id="UP000295382">
    <property type="component" value="Unassembled WGS sequence"/>
</dbReference>
<dbReference type="GO" id="GO:0020037">
    <property type="term" value="F:heme binding"/>
    <property type="evidence" value="ECO:0007669"/>
    <property type="project" value="InterPro"/>
</dbReference>
<reference evidence="9 10" key="1">
    <citation type="submission" date="2019-03" db="EMBL/GenBank/DDBJ databases">
        <title>Genomic Encyclopedia of Type Strains, Phase IV (KMG-IV): sequencing the most valuable type-strain genomes for metagenomic binning, comparative biology and taxonomic classification.</title>
        <authorList>
            <person name="Goeker M."/>
        </authorList>
    </citation>
    <scope>NUCLEOTIDE SEQUENCE [LARGE SCALE GENOMIC DNA]</scope>
    <source>
        <strain evidence="9 10">DSM 7445</strain>
    </source>
</reference>
<dbReference type="PANTHER" id="PTHR33751:SF9">
    <property type="entry name" value="CYTOCHROME C4"/>
    <property type="match status" value="1"/>
</dbReference>
<evidence type="ECO:0000313" key="9">
    <source>
        <dbReference type="EMBL" id="TCS36622.1"/>
    </source>
</evidence>
<keyword evidence="1" id="KW-0813">Transport</keyword>
<name>A0A4R3HU51_PAULE</name>
<dbReference type="PROSITE" id="PS51007">
    <property type="entry name" value="CYTC"/>
    <property type="match status" value="1"/>
</dbReference>
<keyword evidence="4" id="KW-0249">Electron transport</keyword>
<evidence type="ECO:0000256" key="5">
    <source>
        <dbReference type="ARBA" id="ARBA00023004"/>
    </source>
</evidence>